<protein>
    <submittedName>
        <fullName evidence="1">Uncharacterized protein</fullName>
    </submittedName>
</protein>
<dbReference type="AlphaFoldDB" id="A0A1W6UFA5"/>
<organism evidence="1">
    <name type="scientific">Vibrio alginolyticus</name>
    <dbReference type="NCBI Taxonomy" id="663"/>
    <lineage>
        <taxon>Bacteria</taxon>
        <taxon>Pseudomonadati</taxon>
        <taxon>Pseudomonadota</taxon>
        <taxon>Gammaproteobacteria</taxon>
        <taxon>Vibrionales</taxon>
        <taxon>Vibrionaceae</taxon>
        <taxon>Vibrio</taxon>
    </lineage>
</organism>
<keyword evidence="1" id="KW-0614">Plasmid</keyword>
<reference evidence="1" key="1">
    <citation type="submission" date="2016-10" db="EMBL/GenBank/DDBJ databases">
        <title>The High Quality Genome of Vibrio alginolyticus K01M1.</title>
        <authorList>
            <person name="Wendling C."/>
            <person name="Chibani C.M."/>
            <person name="Hertel R."/>
            <person name="Sproer C."/>
            <person name="Bunk B."/>
            <person name="Overmann J."/>
            <person name="Roth O."/>
            <person name="Liesegang H."/>
        </authorList>
    </citation>
    <scope>NUCLEOTIDE SEQUENCE</scope>
    <source>
        <strain evidence="1">K05K4</strain>
        <plasmid evidence="1">pL289</plasmid>
    </source>
</reference>
<proteinExistence type="predicted"/>
<sequence>MQLIQTFRLNQMNKFEKDILSRLHNASTDIPSPRDGGSIQGTISGFAGYSRDMVTFQNLQNSLFFELLCPDPHLSATEQKQALEERIVEIEQYISKRKLENWSIEGAGKIT</sequence>
<evidence type="ECO:0000313" key="1">
    <source>
        <dbReference type="EMBL" id="ARP21672.1"/>
    </source>
</evidence>
<accession>A0A1W6UFA5</accession>
<dbReference type="EMBL" id="CP017904">
    <property type="protein sequence ID" value="ARP21672.1"/>
    <property type="molecule type" value="Genomic_DNA"/>
</dbReference>
<gene>
    <name evidence="1" type="ORF">K05K4_49630</name>
</gene>
<geneLocation type="plasmid" evidence="1">
    <name>pL289</name>
</geneLocation>
<name>A0A1W6UFA5_VIBAL</name>